<dbReference type="PANTHER" id="PTHR24141">
    <property type="entry name" value="2-5A-DEPENDENT RIBONUCLEASE"/>
    <property type="match status" value="1"/>
</dbReference>
<dbReference type="AlphaFoldDB" id="G9N3H1"/>
<dbReference type="eggNOG" id="KOG2319">
    <property type="taxonomic scope" value="Eukaryota"/>
</dbReference>
<evidence type="ECO:0000256" key="1">
    <source>
        <dbReference type="ARBA" id="ARBA00022737"/>
    </source>
</evidence>
<protein>
    <submittedName>
        <fullName evidence="4">Ankyrin repeat protein</fullName>
    </submittedName>
</protein>
<dbReference type="HOGENOM" id="CLU_771748_0_0_1"/>
<dbReference type="InterPro" id="IPR002110">
    <property type="entry name" value="Ankyrin_rpt"/>
</dbReference>
<dbReference type="PROSITE" id="PS50297">
    <property type="entry name" value="ANK_REP_REGION"/>
    <property type="match status" value="1"/>
</dbReference>
<dbReference type="RefSeq" id="XP_013953052.1">
    <property type="nucleotide sequence ID" value="XM_014097577.1"/>
</dbReference>
<keyword evidence="1" id="KW-0677">Repeat</keyword>
<dbReference type="OrthoDB" id="7464126at2759"/>
<dbReference type="EMBL" id="ABDF02000085">
    <property type="protein sequence ID" value="EHK18855.1"/>
    <property type="molecule type" value="Genomic_DNA"/>
</dbReference>
<dbReference type="GO" id="GO:0006396">
    <property type="term" value="P:RNA processing"/>
    <property type="evidence" value="ECO:0007669"/>
    <property type="project" value="TreeGrafter"/>
</dbReference>
<dbReference type="InParanoid" id="G9N3H1"/>
<dbReference type="PROSITE" id="PS50088">
    <property type="entry name" value="ANK_REPEAT"/>
    <property type="match status" value="1"/>
</dbReference>
<accession>G9N3H1</accession>
<dbReference type="VEuPathDB" id="FungiDB:TRIVIDRAFT_204260"/>
<dbReference type="GO" id="GO:0004540">
    <property type="term" value="F:RNA nuclease activity"/>
    <property type="evidence" value="ECO:0007669"/>
    <property type="project" value="TreeGrafter"/>
</dbReference>
<gene>
    <name evidence="4" type="ORF">TRIVIDRAFT_204260</name>
</gene>
<dbReference type="SMART" id="SM00248">
    <property type="entry name" value="ANK"/>
    <property type="match status" value="6"/>
</dbReference>
<evidence type="ECO:0000313" key="5">
    <source>
        <dbReference type="Proteomes" id="UP000007115"/>
    </source>
</evidence>
<evidence type="ECO:0000256" key="2">
    <source>
        <dbReference type="ARBA" id="ARBA00023043"/>
    </source>
</evidence>
<dbReference type="InterPro" id="IPR036770">
    <property type="entry name" value="Ankyrin_rpt-contain_sf"/>
</dbReference>
<organism evidence="4 5">
    <name type="scientific">Hypocrea virens (strain Gv29-8 / FGSC 10586)</name>
    <name type="common">Gliocladium virens</name>
    <name type="synonym">Trichoderma virens</name>
    <dbReference type="NCBI Taxonomy" id="413071"/>
    <lineage>
        <taxon>Eukaryota</taxon>
        <taxon>Fungi</taxon>
        <taxon>Dikarya</taxon>
        <taxon>Ascomycota</taxon>
        <taxon>Pezizomycotina</taxon>
        <taxon>Sordariomycetes</taxon>
        <taxon>Hypocreomycetidae</taxon>
        <taxon>Hypocreales</taxon>
        <taxon>Hypocreaceae</taxon>
        <taxon>Trichoderma</taxon>
    </lineage>
</organism>
<dbReference type="Gene3D" id="1.25.40.20">
    <property type="entry name" value="Ankyrin repeat-containing domain"/>
    <property type="match status" value="1"/>
</dbReference>
<dbReference type="OMA" id="ARDQNTI"/>
<reference evidence="4 5" key="1">
    <citation type="journal article" date="2011" name="Genome Biol.">
        <title>Comparative genome sequence analysis underscores mycoparasitism as the ancestral life style of Trichoderma.</title>
        <authorList>
            <person name="Kubicek C.P."/>
            <person name="Herrera-Estrella A."/>
            <person name="Seidl-Seiboth V."/>
            <person name="Martinez D.A."/>
            <person name="Druzhinina I.S."/>
            <person name="Thon M."/>
            <person name="Zeilinger S."/>
            <person name="Casas-Flores S."/>
            <person name="Horwitz B.A."/>
            <person name="Mukherjee P.K."/>
            <person name="Mukherjee M."/>
            <person name="Kredics L."/>
            <person name="Alcaraz L.D."/>
            <person name="Aerts A."/>
            <person name="Antal Z."/>
            <person name="Atanasova L."/>
            <person name="Cervantes-Badillo M.G."/>
            <person name="Challacombe J."/>
            <person name="Chertkov O."/>
            <person name="McCluskey K."/>
            <person name="Coulpier F."/>
            <person name="Deshpande N."/>
            <person name="von Doehren H."/>
            <person name="Ebbole D.J."/>
            <person name="Esquivel-Naranjo E.U."/>
            <person name="Fekete E."/>
            <person name="Flipphi M."/>
            <person name="Glaser F."/>
            <person name="Gomez-Rodriguez E.Y."/>
            <person name="Gruber S."/>
            <person name="Han C."/>
            <person name="Henrissat B."/>
            <person name="Hermosa R."/>
            <person name="Hernandez-Onate M."/>
            <person name="Karaffa L."/>
            <person name="Kosti I."/>
            <person name="Le Crom S."/>
            <person name="Lindquist E."/>
            <person name="Lucas S."/>
            <person name="Luebeck M."/>
            <person name="Luebeck P.S."/>
            <person name="Margeot A."/>
            <person name="Metz B."/>
            <person name="Misra M."/>
            <person name="Nevalainen H."/>
            <person name="Omann M."/>
            <person name="Packer N."/>
            <person name="Perrone G."/>
            <person name="Uresti-Rivera E.E."/>
            <person name="Salamov A."/>
            <person name="Schmoll M."/>
            <person name="Seiboth B."/>
            <person name="Shapiro H."/>
            <person name="Sukno S."/>
            <person name="Tamayo-Ramos J.A."/>
            <person name="Tisch D."/>
            <person name="Wiest A."/>
            <person name="Wilkinson H.H."/>
            <person name="Zhang M."/>
            <person name="Coutinho P.M."/>
            <person name="Kenerley C.M."/>
            <person name="Monte E."/>
            <person name="Baker S.E."/>
            <person name="Grigoriev I.V."/>
        </authorList>
    </citation>
    <scope>NUCLEOTIDE SEQUENCE [LARGE SCALE GENOMIC DNA]</scope>
    <source>
        <strain evidence="5">Gv29-8 / FGSC 10586</strain>
    </source>
</reference>
<keyword evidence="5" id="KW-1185">Reference proteome</keyword>
<feature type="repeat" description="ANK" evidence="3">
    <location>
        <begin position="189"/>
        <end position="221"/>
    </location>
</feature>
<evidence type="ECO:0000256" key="3">
    <source>
        <dbReference type="PROSITE-ProRule" id="PRU00023"/>
    </source>
</evidence>
<dbReference type="Pfam" id="PF12796">
    <property type="entry name" value="Ank_2"/>
    <property type="match status" value="1"/>
</dbReference>
<dbReference type="SUPFAM" id="SSF48403">
    <property type="entry name" value="Ankyrin repeat"/>
    <property type="match status" value="1"/>
</dbReference>
<dbReference type="PANTHER" id="PTHR24141:SF1">
    <property type="entry name" value="2-5A-DEPENDENT RIBONUCLEASE"/>
    <property type="match status" value="1"/>
</dbReference>
<dbReference type="GO" id="GO:0003723">
    <property type="term" value="F:RNA binding"/>
    <property type="evidence" value="ECO:0007669"/>
    <property type="project" value="TreeGrafter"/>
</dbReference>
<proteinExistence type="predicted"/>
<dbReference type="GeneID" id="25790288"/>
<dbReference type="Proteomes" id="UP000007115">
    <property type="component" value="Unassembled WGS sequence"/>
</dbReference>
<evidence type="ECO:0000313" key="4">
    <source>
        <dbReference type="EMBL" id="EHK18855.1"/>
    </source>
</evidence>
<comment type="caution">
    <text evidence="4">The sequence shown here is derived from an EMBL/GenBank/DDBJ whole genome shotgun (WGS) entry which is preliminary data.</text>
</comment>
<name>G9N3H1_HYPVG</name>
<keyword evidence="2 3" id="KW-0040">ANK repeat</keyword>
<dbReference type="STRING" id="413071.G9N3H1"/>
<sequence length="359" mass="40515">MASAPASPLAANPTLAMDILARFPAEIIARVVDNLHPSLIYFHLFAEPRSSLVQSSSEQCQRVREVCISHNVKFGCMDILTYAVSSNDKETVEQMLKEASTNSKTSERKGTVVKHAPRSLWKTWLSWSVSRDYHDIASQLLCIDGIASYLNRGDRSFDKLLLPAARDQNTILMRLLLENGANPDITNDHKDTPLHFAAKHNNKAAIIMLVQYQSDVNRLGSAGNTPLMWAIEHDDIDMIKVYLDLPLLNLNKQCFWGETALHKALSKGKPKVAELLLTWKSGYLEEHKDTHGRTPLMLCLAKMAGLKDMTAYMPTFKELLIAKGVDLQTFSKEYETVFKDVLKEYDTGFWQELLEQMDS</sequence>